<reference evidence="2" key="1">
    <citation type="submission" date="2021-03" db="EMBL/GenBank/DDBJ databases">
        <title>Draft genome sequence of rust myrtle Austropuccinia psidii MF-1, a brazilian biotype.</title>
        <authorList>
            <person name="Quecine M.C."/>
            <person name="Pachon D.M.R."/>
            <person name="Bonatelli M.L."/>
            <person name="Correr F.H."/>
            <person name="Franceschini L.M."/>
            <person name="Leite T.F."/>
            <person name="Margarido G.R.A."/>
            <person name="Almeida C.A."/>
            <person name="Ferrarezi J.A."/>
            <person name="Labate C.A."/>
        </authorList>
    </citation>
    <scope>NUCLEOTIDE SEQUENCE</scope>
    <source>
        <strain evidence="2">MF-1</strain>
    </source>
</reference>
<evidence type="ECO:0000313" key="2">
    <source>
        <dbReference type="EMBL" id="MBW0508542.1"/>
    </source>
</evidence>
<evidence type="ECO:0000313" key="3">
    <source>
        <dbReference type="Proteomes" id="UP000765509"/>
    </source>
</evidence>
<organism evidence="2 3">
    <name type="scientific">Austropuccinia psidii MF-1</name>
    <dbReference type="NCBI Taxonomy" id="1389203"/>
    <lineage>
        <taxon>Eukaryota</taxon>
        <taxon>Fungi</taxon>
        <taxon>Dikarya</taxon>
        <taxon>Basidiomycota</taxon>
        <taxon>Pucciniomycotina</taxon>
        <taxon>Pucciniomycetes</taxon>
        <taxon>Pucciniales</taxon>
        <taxon>Sphaerophragmiaceae</taxon>
        <taxon>Austropuccinia</taxon>
    </lineage>
</organism>
<name>A0A9Q3HLG1_9BASI</name>
<dbReference type="EMBL" id="AVOT02020389">
    <property type="protein sequence ID" value="MBW0508542.1"/>
    <property type="molecule type" value="Genomic_DNA"/>
</dbReference>
<comment type="caution">
    <text evidence="2">The sequence shown here is derived from an EMBL/GenBank/DDBJ whole genome shotgun (WGS) entry which is preliminary data.</text>
</comment>
<feature type="region of interest" description="Disordered" evidence="1">
    <location>
        <begin position="117"/>
        <end position="155"/>
    </location>
</feature>
<protein>
    <submittedName>
        <fullName evidence="2">Uncharacterized protein</fullName>
    </submittedName>
</protein>
<feature type="compositionally biased region" description="Polar residues" evidence="1">
    <location>
        <begin position="118"/>
        <end position="134"/>
    </location>
</feature>
<sequence>MLVILANKHTRNAHLLSDPSDHAARGVTAQDALTRTPLWSTMMKEFPSGNRFWDPKQADGNASGQLALCPQVSIFPPPLQWSLYSSIGENLLSSRWRMAMARGHLSLGQLSPCVVTHGIQTPKKNPPNSSQQESLIPPRPRKQIPWQPTHGPSGT</sequence>
<accession>A0A9Q3HLG1</accession>
<keyword evidence="3" id="KW-1185">Reference proteome</keyword>
<dbReference type="Proteomes" id="UP000765509">
    <property type="component" value="Unassembled WGS sequence"/>
</dbReference>
<gene>
    <name evidence="2" type="ORF">O181_048257</name>
</gene>
<proteinExistence type="predicted"/>
<evidence type="ECO:0000256" key="1">
    <source>
        <dbReference type="SAM" id="MobiDB-lite"/>
    </source>
</evidence>
<dbReference type="AlphaFoldDB" id="A0A9Q3HLG1"/>